<proteinExistence type="inferred from homology"/>
<gene>
    <name evidence="3" type="ORF">ACFPJ4_14280</name>
</gene>
<dbReference type="PANTHER" id="PTHR43000">
    <property type="entry name" value="DTDP-D-GLUCOSE 4,6-DEHYDRATASE-RELATED"/>
    <property type="match status" value="1"/>
</dbReference>
<comment type="similarity">
    <text evidence="1">Belongs to the NAD(P)-dependent epimerase/dehydratase family.</text>
</comment>
<dbReference type="InterPro" id="IPR036291">
    <property type="entry name" value="NAD(P)-bd_dom_sf"/>
</dbReference>
<reference evidence="4" key="1">
    <citation type="journal article" date="2019" name="Int. J. Syst. Evol. Microbiol.">
        <title>The Global Catalogue of Microorganisms (GCM) 10K type strain sequencing project: providing services to taxonomists for standard genome sequencing and annotation.</title>
        <authorList>
            <consortium name="The Broad Institute Genomics Platform"/>
            <consortium name="The Broad Institute Genome Sequencing Center for Infectious Disease"/>
            <person name="Wu L."/>
            <person name="Ma J."/>
        </authorList>
    </citation>
    <scope>NUCLEOTIDE SEQUENCE [LARGE SCALE GENOMIC DNA]</scope>
    <source>
        <strain evidence="4">CGMCC 4.6997</strain>
    </source>
</reference>
<name>A0ABW0NTJ6_9MICO</name>
<dbReference type="InterPro" id="IPR001509">
    <property type="entry name" value="Epimerase_deHydtase"/>
</dbReference>
<keyword evidence="4" id="KW-1185">Reference proteome</keyword>
<dbReference type="Proteomes" id="UP001596039">
    <property type="component" value="Unassembled WGS sequence"/>
</dbReference>
<dbReference type="RefSeq" id="WP_386741255.1">
    <property type="nucleotide sequence ID" value="NZ_JBHSMG010000005.1"/>
</dbReference>
<sequence length="309" mass="32793">MVFGATGFVGSWTVRALAAAGHDAIAVHRPSSDPWRLQGVPVRRAPSMSDGWAGLIARESPDCIVALDWEGVSASERDQESIQSGNIGRQAALLRAAEESDVGRVVGVGSQAEYGPIDTRTSEQTPTSPVTAYGRAKVQAFEQLVRVREAADRSWVWARVFSVFGPLDSDRTLFPSIADAAASGTRLTIREARQGWSHLYASDAGTALAALATNSSAEGVYNVAHPEAPPLRDSISLFTDYLGGATALEFALNKAAVPPRLAGDTSRLEALGWVASVELATGLELTARWLSGLPVADPFDPSRTLPGRR</sequence>
<dbReference type="EMBL" id="JBHSMG010000005">
    <property type="protein sequence ID" value="MFC5503412.1"/>
    <property type="molecule type" value="Genomic_DNA"/>
</dbReference>
<evidence type="ECO:0000313" key="4">
    <source>
        <dbReference type="Proteomes" id="UP001596039"/>
    </source>
</evidence>
<evidence type="ECO:0000256" key="1">
    <source>
        <dbReference type="ARBA" id="ARBA00007637"/>
    </source>
</evidence>
<dbReference type="Gene3D" id="3.40.50.720">
    <property type="entry name" value="NAD(P)-binding Rossmann-like Domain"/>
    <property type="match status" value="1"/>
</dbReference>
<organism evidence="3 4">
    <name type="scientific">Lysinimonas soli</name>
    <dbReference type="NCBI Taxonomy" id="1074233"/>
    <lineage>
        <taxon>Bacteria</taxon>
        <taxon>Bacillati</taxon>
        <taxon>Actinomycetota</taxon>
        <taxon>Actinomycetes</taxon>
        <taxon>Micrococcales</taxon>
        <taxon>Microbacteriaceae</taxon>
        <taxon>Lysinimonas</taxon>
    </lineage>
</organism>
<accession>A0ABW0NTJ6</accession>
<evidence type="ECO:0000313" key="3">
    <source>
        <dbReference type="EMBL" id="MFC5503412.1"/>
    </source>
</evidence>
<comment type="caution">
    <text evidence="3">The sequence shown here is derived from an EMBL/GenBank/DDBJ whole genome shotgun (WGS) entry which is preliminary data.</text>
</comment>
<dbReference type="Pfam" id="PF01370">
    <property type="entry name" value="Epimerase"/>
    <property type="match status" value="1"/>
</dbReference>
<feature type="domain" description="NAD-dependent epimerase/dehydratase" evidence="2">
    <location>
        <begin position="2"/>
        <end position="224"/>
    </location>
</feature>
<protein>
    <submittedName>
        <fullName evidence="3">NAD-dependent epimerase/dehydratase family protein</fullName>
    </submittedName>
</protein>
<dbReference type="SUPFAM" id="SSF51735">
    <property type="entry name" value="NAD(P)-binding Rossmann-fold domains"/>
    <property type="match status" value="1"/>
</dbReference>
<evidence type="ECO:0000259" key="2">
    <source>
        <dbReference type="Pfam" id="PF01370"/>
    </source>
</evidence>